<dbReference type="OrthoDB" id="410769at2759"/>
<name>A0A9P1D359_9DINO</name>
<dbReference type="Proteomes" id="UP001152797">
    <property type="component" value="Unassembled WGS sequence"/>
</dbReference>
<protein>
    <submittedName>
        <fullName evidence="2">Uncharacterized protein</fullName>
    </submittedName>
</protein>
<reference evidence="3" key="2">
    <citation type="submission" date="2024-04" db="EMBL/GenBank/DDBJ databases">
        <authorList>
            <person name="Chen Y."/>
            <person name="Shah S."/>
            <person name="Dougan E. K."/>
            <person name="Thang M."/>
            <person name="Chan C."/>
        </authorList>
    </citation>
    <scope>NUCLEOTIDE SEQUENCE [LARGE SCALE GENOMIC DNA]</scope>
</reference>
<organism evidence="2">
    <name type="scientific">Cladocopium goreaui</name>
    <dbReference type="NCBI Taxonomy" id="2562237"/>
    <lineage>
        <taxon>Eukaryota</taxon>
        <taxon>Sar</taxon>
        <taxon>Alveolata</taxon>
        <taxon>Dinophyceae</taxon>
        <taxon>Suessiales</taxon>
        <taxon>Symbiodiniaceae</taxon>
        <taxon>Cladocopium</taxon>
    </lineage>
</organism>
<feature type="chain" id="PRO_5043271037" evidence="1">
    <location>
        <begin position="18"/>
        <end position="338"/>
    </location>
</feature>
<dbReference type="EMBL" id="CAMXCT030003279">
    <property type="protein sequence ID" value="CAL4790814.1"/>
    <property type="molecule type" value="Genomic_DNA"/>
</dbReference>
<feature type="signal peptide" evidence="1">
    <location>
        <begin position="1"/>
        <end position="17"/>
    </location>
</feature>
<reference evidence="2" key="1">
    <citation type="submission" date="2022-10" db="EMBL/GenBank/DDBJ databases">
        <authorList>
            <person name="Chen Y."/>
            <person name="Dougan E. K."/>
            <person name="Chan C."/>
            <person name="Rhodes N."/>
            <person name="Thang M."/>
        </authorList>
    </citation>
    <scope>NUCLEOTIDE SEQUENCE</scope>
</reference>
<keyword evidence="4" id="KW-1185">Reference proteome</keyword>
<keyword evidence="1" id="KW-0732">Signal</keyword>
<evidence type="ECO:0000313" key="3">
    <source>
        <dbReference type="EMBL" id="CAL1156877.1"/>
    </source>
</evidence>
<sequence>MLLAVLLTLWTEPATYARACEVQPIQWMEFFAGKAEATKMFRSHQFRTGRLDINYMQPKPNGMNPMDLCSDAGMGLAISSVLLGDYVNGWVAHFGLKCSTFSTMNCGTSGRTPCTPCGNWEFPSVLEGNLLASRVILLLCLAVCVNATILLEQPSNSLLEYYPRFRDFLQMLMNIGGSNAVHRIDWWMALYGGPTPKRHFCYSNSPGIARLNLGQLRSWTQKIRAVDAAGGDRVRTVQKYHDKQGRLRYKGAAGLKPSENYPPGFGEKLVKIFQELITLKQGMPTLPDPVPDAKDFFSSMSYDDNWQDADVVSVVHWLRGGRDLAIPEEWRKLLPEKL</sequence>
<proteinExistence type="predicted"/>
<comment type="caution">
    <text evidence="2">The sequence shown here is derived from an EMBL/GenBank/DDBJ whole genome shotgun (WGS) entry which is preliminary data.</text>
</comment>
<dbReference type="EMBL" id="CAMXCT020003279">
    <property type="protein sequence ID" value="CAL1156877.1"/>
    <property type="molecule type" value="Genomic_DNA"/>
</dbReference>
<dbReference type="AlphaFoldDB" id="A0A9P1D359"/>
<gene>
    <name evidence="2" type="ORF">C1SCF055_LOCUS29364</name>
</gene>
<evidence type="ECO:0000313" key="2">
    <source>
        <dbReference type="EMBL" id="CAI4003502.1"/>
    </source>
</evidence>
<accession>A0A9P1D359</accession>
<evidence type="ECO:0000313" key="4">
    <source>
        <dbReference type="Proteomes" id="UP001152797"/>
    </source>
</evidence>
<dbReference type="EMBL" id="CAMXCT010003279">
    <property type="protein sequence ID" value="CAI4003502.1"/>
    <property type="molecule type" value="Genomic_DNA"/>
</dbReference>
<evidence type="ECO:0000256" key="1">
    <source>
        <dbReference type="SAM" id="SignalP"/>
    </source>
</evidence>